<evidence type="ECO:0000256" key="1">
    <source>
        <dbReference type="SAM" id="MobiDB-lite"/>
    </source>
</evidence>
<dbReference type="RefSeq" id="XP_072852735.1">
    <property type="nucleotide sequence ID" value="XM_072996634.1"/>
</dbReference>
<feature type="region of interest" description="Disordered" evidence="1">
    <location>
        <begin position="1"/>
        <end position="39"/>
    </location>
</feature>
<dbReference type="PROSITE" id="PS50011">
    <property type="entry name" value="PROTEIN_KINASE_DOM"/>
    <property type="match status" value="1"/>
</dbReference>
<feature type="compositionally biased region" description="Acidic residues" evidence="1">
    <location>
        <begin position="348"/>
        <end position="361"/>
    </location>
</feature>
<dbReference type="Pfam" id="PF00069">
    <property type="entry name" value="Pkinase"/>
    <property type="match status" value="1"/>
</dbReference>
<dbReference type="SUPFAM" id="SSF56112">
    <property type="entry name" value="Protein kinase-like (PK-like)"/>
    <property type="match status" value="1"/>
</dbReference>
<dbReference type="Gene3D" id="1.10.510.10">
    <property type="entry name" value="Transferase(Phosphotransferase) domain 1"/>
    <property type="match status" value="1"/>
</dbReference>
<feature type="region of interest" description="Disordered" evidence="1">
    <location>
        <begin position="338"/>
        <end position="361"/>
    </location>
</feature>
<dbReference type="InterPro" id="IPR024104">
    <property type="entry name" value="Tribbles/Ser_Thr_kinase_40"/>
</dbReference>
<dbReference type="SMART" id="SM00220">
    <property type="entry name" value="S_TKc"/>
    <property type="match status" value="1"/>
</dbReference>
<dbReference type="PANTHER" id="PTHR22961:SF14">
    <property type="entry name" value="TRIBBLES HOMOLOG 3"/>
    <property type="match status" value="1"/>
</dbReference>
<dbReference type="PANTHER" id="PTHR22961">
    <property type="entry name" value="SER/THR PROTEIN KINASE-TRB"/>
    <property type="match status" value="1"/>
</dbReference>
<gene>
    <name evidence="4" type="primary">TRIB3</name>
</gene>
<dbReference type="Proteomes" id="UP001652642">
    <property type="component" value="Chromosome 4"/>
</dbReference>
<protein>
    <submittedName>
        <fullName evidence="4">Tribbles homolog 3</fullName>
    </submittedName>
</protein>
<dbReference type="GeneID" id="110090831"/>
<proteinExistence type="predicted"/>
<evidence type="ECO:0000259" key="2">
    <source>
        <dbReference type="PROSITE" id="PS50011"/>
    </source>
</evidence>
<sequence>MSLLVQKLPAGATPGKKRLDLDDEATGTDAPVHKRPCLDPPAGLTPCLQPLPVSPPPSNQDPQVSQIGPYILLEAPAAGRCSRAINRHTGREYTCKVYAAKSYAEMMAPYGVVPAHPNIARPAEVIVGDQNIYIFFQPAQDDMHNYVRRRRRLPEPEAAALFRQMAGAVAHCHQHGVVLRDLKLRKFIFTDGERSKLLLENLEDSCVLSGPDDSLQDKHGCPAYVGPEILSSKPSYSGKAADVWSLGVTLYTMLVGCYPFQDTKPVSLFGKIRRARFAVPEALSPKARCLIRCLLRRDPAERLTAGEILLHPWLAAGGSPEGSWGVPSGDQEPVQVVPEAEDWRAVEDKEEEAEEAEGLYG</sequence>
<dbReference type="Gene3D" id="3.30.200.20">
    <property type="entry name" value="Phosphorylase Kinase, domain 1"/>
    <property type="match status" value="1"/>
</dbReference>
<evidence type="ECO:0000313" key="3">
    <source>
        <dbReference type="Proteomes" id="UP001652642"/>
    </source>
</evidence>
<feature type="domain" description="Protein kinase" evidence="2">
    <location>
        <begin position="70"/>
        <end position="314"/>
    </location>
</feature>
<organism evidence="3 4">
    <name type="scientific">Pogona vitticeps</name>
    <name type="common">central bearded dragon</name>
    <dbReference type="NCBI Taxonomy" id="103695"/>
    <lineage>
        <taxon>Eukaryota</taxon>
        <taxon>Metazoa</taxon>
        <taxon>Chordata</taxon>
        <taxon>Craniata</taxon>
        <taxon>Vertebrata</taxon>
        <taxon>Euteleostomi</taxon>
        <taxon>Lepidosauria</taxon>
        <taxon>Squamata</taxon>
        <taxon>Bifurcata</taxon>
        <taxon>Unidentata</taxon>
        <taxon>Episquamata</taxon>
        <taxon>Toxicofera</taxon>
        <taxon>Iguania</taxon>
        <taxon>Acrodonta</taxon>
        <taxon>Agamidae</taxon>
        <taxon>Amphibolurinae</taxon>
        <taxon>Pogona</taxon>
    </lineage>
</organism>
<keyword evidence="3" id="KW-1185">Reference proteome</keyword>
<evidence type="ECO:0000313" key="4">
    <source>
        <dbReference type="RefSeq" id="XP_072852735.1"/>
    </source>
</evidence>
<name>A0ABM5G4Z7_9SAUR</name>
<accession>A0ABM5G4Z7</accession>
<dbReference type="InterPro" id="IPR000719">
    <property type="entry name" value="Prot_kinase_dom"/>
</dbReference>
<dbReference type="InterPro" id="IPR011009">
    <property type="entry name" value="Kinase-like_dom_sf"/>
</dbReference>
<reference evidence="4" key="1">
    <citation type="submission" date="2025-08" db="UniProtKB">
        <authorList>
            <consortium name="RefSeq"/>
        </authorList>
    </citation>
    <scope>IDENTIFICATION</scope>
</reference>